<reference evidence="1 2" key="1">
    <citation type="journal article" date="2021" name="Hortic Res">
        <title>The domestication of Cucurbita argyrosperma as revealed by the genome of its wild relative.</title>
        <authorList>
            <person name="Barrera-Redondo J."/>
            <person name="Sanchez-de la Vega G."/>
            <person name="Aguirre-Liguori J.A."/>
            <person name="Castellanos-Morales G."/>
            <person name="Gutierrez-Guerrero Y.T."/>
            <person name="Aguirre-Dugua X."/>
            <person name="Aguirre-Planter E."/>
            <person name="Tenaillon M.I."/>
            <person name="Lira-Saade R."/>
            <person name="Eguiarte L.E."/>
        </authorList>
    </citation>
    <scope>NUCLEOTIDE SEQUENCE [LARGE SCALE GENOMIC DNA]</scope>
    <source>
        <strain evidence="1">JBR-2021</strain>
    </source>
</reference>
<comment type="caution">
    <text evidence="1">The sequence shown here is derived from an EMBL/GenBank/DDBJ whole genome shotgun (WGS) entry which is preliminary data.</text>
</comment>
<accession>A0AAV6MQ70</accession>
<keyword evidence="2" id="KW-1185">Reference proteome</keyword>
<organism evidence="1 2">
    <name type="scientific">Cucurbita argyrosperma subsp. sororia</name>
    <dbReference type="NCBI Taxonomy" id="37648"/>
    <lineage>
        <taxon>Eukaryota</taxon>
        <taxon>Viridiplantae</taxon>
        <taxon>Streptophyta</taxon>
        <taxon>Embryophyta</taxon>
        <taxon>Tracheophyta</taxon>
        <taxon>Spermatophyta</taxon>
        <taxon>Magnoliopsida</taxon>
        <taxon>eudicotyledons</taxon>
        <taxon>Gunneridae</taxon>
        <taxon>Pentapetalae</taxon>
        <taxon>rosids</taxon>
        <taxon>fabids</taxon>
        <taxon>Cucurbitales</taxon>
        <taxon>Cucurbitaceae</taxon>
        <taxon>Cucurbiteae</taxon>
        <taxon>Cucurbita</taxon>
    </lineage>
</organism>
<evidence type="ECO:0000313" key="1">
    <source>
        <dbReference type="EMBL" id="KAG6585754.1"/>
    </source>
</evidence>
<proteinExistence type="predicted"/>
<evidence type="ECO:0000313" key="2">
    <source>
        <dbReference type="Proteomes" id="UP000685013"/>
    </source>
</evidence>
<name>A0AAV6MQ70_9ROSI</name>
<protein>
    <submittedName>
        <fullName evidence="1">Uncharacterized protein</fullName>
    </submittedName>
</protein>
<dbReference type="AlphaFoldDB" id="A0AAV6MQ70"/>
<dbReference type="Proteomes" id="UP000685013">
    <property type="component" value="Chromosome 12"/>
</dbReference>
<feature type="non-terminal residue" evidence="1">
    <location>
        <position position="1"/>
    </location>
</feature>
<gene>
    <name evidence="1" type="ORF">SDJN03_18487</name>
</gene>
<sequence>MKLMEFFVWTWKKLKDQYCDETRLFEILSMLGRGIKQLTPQVNLDYIIPGLNKKQHCKFVAVFLYCRVMEIDIVHSLVFVACYCGIIRWNVTQTYIVYTKSMTRLVFYASATISFNPVKLAV</sequence>
<dbReference type="EMBL" id="JAGKQH010000012">
    <property type="protein sequence ID" value="KAG6585754.1"/>
    <property type="molecule type" value="Genomic_DNA"/>
</dbReference>